<feature type="binding site" description="covalent" evidence="7">
    <location>
        <position position="148"/>
    </location>
    <ligand>
        <name>heme c</name>
        <dbReference type="ChEBI" id="CHEBI:61717"/>
    </ligand>
</feature>
<dbReference type="AlphaFoldDB" id="A0A9J6RQC9"/>
<keyword evidence="10" id="KW-1185">Reference proteome</keyword>
<evidence type="ECO:0000256" key="8">
    <source>
        <dbReference type="SAM" id="SignalP"/>
    </source>
</evidence>
<feature type="signal peptide" evidence="8">
    <location>
        <begin position="1"/>
        <end position="22"/>
    </location>
</feature>
<gene>
    <name evidence="9" type="ORF">O0V09_13625</name>
</gene>
<dbReference type="GO" id="GO:0005506">
    <property type="term" value="F:iron ion binding"/>
    <property type="evidence" value="ECO:0007669"/>
    <property type="project" value="InterPro"/>
</dbReference>
<keyword evidence="1" id="KW-0813">Transport</keyword>
<protein>
    <submittedName>
        <fullName evidence="9">Cytochrome c</fullName>
    </submittedName>
</protein>
<evidence type="ECO:0000256" key="3">
    <source>
        <dbReference type="ARBA" id="ARBA00022723"/>
    </source>
</evidence>
<keyword evidence="4" id="KW-0249">Electron transport</keyword>
<evidence type="ECO:0000256" key="4">
    <source>
        <dbReference type="ARBA" id="ARBA00022982"/>
    </source>
</evidence>
<evidence type="ECO:0000256" key="2">
    <source>
        <dbReference type="ARBA" id="ARBA00022617"/>
    </source>
</evidence>
<comment type="PTM">
    <text evidence="7">Binds 1 heme group per subunit.</text>
</comment>
<keyword evidence="2 7" id="KW-0349">Heme</keyword>
<feature type="chain" id="PRO_5039900828" evidence="8">
    <location>
        <begin position="23"/>
        <end position="156"/>
    </location>
</feature>
<evidence type="ECO:0000313" key="9">
    <source>
        <dbReference type="EMBL" id="MCZ0866245.1"/>
    </source>
</evidence>
<dbReference type="InterPro" id="IPR010980">
    <property type="entry name" value="Cyt_c/b562"/>
</dbReference>
<dbReference type="RefSeq" id="WP_258332408.1">
    <property type="nucleotide sequence ID" value="NZ_JAPTGG010000011.1"/>
</dbReference>
<keyword evidence="5 6" id="KW-0408">Iron</keyword>
<dbReference type="EMBL" id="JAPTGG010000011">
    <property type="protein sequence ID" value="MCZ0866245.1"/>
    <property type="molecule type" value="Genomic_DNA"/>
</dbReference>
<dbReference type="Pfam" id="PF01322">
    <property type="entry name" value="Cytochrom_C_2"/>
    <property type="match status" value="1"/>
</dbReference>
<evidence type="ECO:0000256" key="5">
    <source>
        <dbReference type="ARBA" id="ARBA00023004"/>
    </source>
</evidence>
<proteinExistence type="predicted"/>
<organism evidence="9 10">
    <name type="scientific">Dasania phycosphaerae</name>
    <dbReference type="NCBI Taxonomy" id="2950436"/>
    <lineage>
        <taxon>Bacteria</taxon>
        <taxon>Pseudomonadati</taxon>
        <taxon>Pseudomonadota</taxon>
        <taxon>Gammaproteobacteria</taxon>
        <taxon>Cellvibrionales</taxon>
        <taxon>Spongiibacteraceae</taxon>
        <taxon>Dasania</taxon>
    </lineage>
</organism>
<dbReference type="InterPro" id="IPR012127">
    <property type="entry name" value="Cyt_c_prime"/>
</dbReference>
<keyword evidence="8" id="KW-0732">Signal</keyword>
<dbReference type="GO" id="GO:0009055">
    <property type="term" value="F:electron transfer activity"/>
    <property type="evidence" value="ECO:0007669"/>
    <property type="project" value="InterPro"/>
</dbReference>
<evidence type="ECO:0000256" key="7">
    <source>
        <dbReference type="PIRSR" id="PIRSR000027-2"/>
    </source>
</evidence>
<evidence type="ECO:0000313" key="10">
    <source>
        <dbReference type="Proteomes" id="UP001069090"/>
    </source>
</evidence>
<feature type="binding site" description="axial binding residue" evidence="6">
    <location>
        <position position="149"/>
    </location>
    <ligand>
        <name>heme c</name>
        <dbReference type="ChEBI" id="CHEBI:61717"/>
    </ligand>
    <ligandPart>
        <name>Fe</name>
        <dbReference type="ChEBI" id="CHEBI:18248"/>
    </ligandPart>
</feature>
<evidence type="ECO:0000256" key="1">
    <source>
        <dbReference type="ARBA" id="ARBA00022448"/>
    </source>
</evidence>
<feature type="binding site" description="covalent" evidence="7">
    <location>
        <position position="145"/>
    </location>
    <ligand>
        <name>heme c</name>
        <dbReference type="ChEBI" id="CHEBI:61717"/>
    </ligand>
</feature>
<dbReference type="GO" id="GO:0042597">
    <property type="term" value="C:periplasmic space"/>
    <property type="evidence" value="ECO:0007669"/>
    <property type="project" value="InterPro"/>
</dbReference>
<dbReference type="PIRSF" id="PIRSF000027">
    <property type="entry name" value="Cytc_c_prime"/>
    <property type="match status" value="1"/>
</dbReference>
<dbReference type="Proteomes" id="UP001069090">
    <property type="component" value="Unassembled WGS sequence"/>
</dbReference>
<dbReference type="InterPro" id="IPR002321">
    <property type="entry name" value="Cyt_c_II"/>
</dbReference>
<sequence>MRHITRTLLGFTALVVSLQSFADSKDPNLDLIHARQGEMELRSYFLGPLVAMAKGDTPYNAETAASFSKSLQLLNGLDMDRAWSPGTANDKYEGKTKALPKIWNTYPEIGKYGEKYEAAVDALAGSAGNGLNELRANLGDVGKACKACHDDFTAKK</sequence>
<accession>A0A9J6RQC9</accession>
<dbReference type="PROSITE" id="PS51009">
    <property type="entry name" value="CYTCII"/>
    <property type="match status" value="1"/>
</dbReference>
<dbReference type="SUPFAM" id="SSF47175">
    <property type="entry name" value="Cytochromes"/>
    <property type="match status" value="1"/>
</dbReference>
<name>A0A9J6RQC9_9GAMM</name>
<dbReference type="GO" id="GO:0022900">
    <property type="term" value="P:electron transport chain"/>
    <property type="evidence" value="ECO:0007669"/>
    <property type="project" value="InterPro"/>
</dbReference>
<comment type="caution">
    <text evidence="9">The sequence shown here is derived from an EMBL/GenBank/DDBJ whole genome shotgun (WGS) entry which is preliminary data.</text>
</comment>
<evidence type="ECO:0000256" key="6">
    <source>
        <dbReference type="PIRSR" id="PIRSR000027-1"/>
    </source>
</evidence>
<reference evidence="9 10" key="1">
    <citation type="submission" date="2022-12" db="EMBL/GenBank/DDBJ databases">
        <title>Dasania phycosphaerae sp. nov., isolated from particulate material of the south coast of Korea.</title>
        <authorList>
            <person name="Jiang Y."/>
        </authorList>
    </citation>
    <scope>NUCLEOTIDE SEQUENCE [LARGE SCALE GENOMIC DNA]</scope>
    <source>
        <strain evidence="9 10">GY-19</strain>
    </source>
</reference>
<dbReference type="GO" id="GO:0020037">
    <property type="term" value="F:heme binding"/>
    <property type="evidence" value="ECO:0007669"/>
    <property type="project" value="InterPro"/>
</dbReference>
<dbReference type="Gene3D" id="1.20.120.10">
    <property type="entry name" value="Cytochrome c/b562"/>
    <property type="match status" value="1"/>
</dbReference>
<keyword evidence="3 6" id="KW-0479">Metal-binding</keyword>